<keyword evidence="5" id="KW-0067">ATP-binding</keyword>
<dbReference type="PROSITE" id="PS50011">
    <property type="entry name" value="PROTEIN_KINASE_DOM"/>
    <property type="match status" value="1"/>
</dbReference>
<dbReference type="GO" id="GO:0005524">
    <property type="term" value="F:ATP binding"/>
    <property type="evidence" value="ECO:0007669"/>
    <property type="project" value="UniProtKB-KW"/>
</dbReference>
<evidence type="ECO:0000313" key="7">
    <source>
        <dbReference type="EMBL" id="WVY93880.1"/>
    </source>
</evidence>
<evidence type="ECO:0000256" key="1">
    <source>
        <dbReference type="ARBA" id="ARBA00022527"/>
    </source>
</evidence>
<keyword evidence="8" id="KW-1185">Reference proteome</keyword>
<gene>
    <name evidence="7" type="ORF">V8G54_032968</name>
</gene>
<sequence>MAMAAPGQLNVNESPSWGSRSVDCFEKLEQIGEGTYGLRCDVVPGFGHNIRLIIQVYMAREIKTGEIVALKKIRMDNEREGFPITAIREIKILKKLHHENVIKLKEIVTSPGPEKDEQGRPGKLFIFTIIVNLLISFTQYLSSTVSDGYWQIKVIWRVQSVLSFCFNSVCGFRFRTSIGFMDLPNFWNALPSCVDMAESLKTIVSNSSPKLICSAAYSFLEASVGVYDDKKGSRFELPTIQHNSEQGSEAEMDKDFPIEATRIEVDKVYTRRKKIPDMMQVHESNPSPS</sequence>
<reference evidence="7 8" key="1">
    <citation type="journal article" date="2023" name="Life. Sci Alliance">
        <title>Evolutionary insights into 3D genome organization and epigenetic landscape of Vigna mungo.</title>
        <authorList>
            <person name="Junaid A."/>
            <person name="Singh B."/>
            <person name="Bhatia S."/>
        </authorList>
    </citation>
    <scope>NUCLEOTIDE SEQUENCE [LARGE SCALE GENOMIC DNA]</scope>
    <source>
        <strain evidence="7">Urdbean</strain>
    </source>
</reference>
<keyword evidence="2" id="KW-0808">Transferase</keyword>
<name>A0AAQ3RJB2_VIGMU</name>
<evidence type="ECO:0000256" key="4">
    <source>
        <dbReference type="ARBA" id="ARBA00022777"/>
    </source>
</evidence>
<dbReference type="Proteomes" id="UP001374535">
    <property type="component" value="Chromosome 10"/>
</dbReference>
<dbReference type="SUPFAM" id="SSF56112">
    <property type="entry name" value="Protein kinase-like (PK-like)"/>
    <property type="match status" value="1"/>
</dbReference>
<feature type="domain" description="Protein kinase" evidence="6">
    <location>
        <begin position="25"/>
        <end position="289"/>
    </location>
</feature>
<dbReference type="GO" id="GO:0032968">
    <property type="term" value="P:positive regulation of transcription elongation by RNA polymerase II"/>
    <property type="evidence" value="ECO:0007669"/>
    <property type="project" value="TreeGrafter"/>
</dbReference>
<keyword evidence="3" id="KW-0547">Nucleotide-binding</keyword>
<evidence type="ECO:0000313" key="8">
    <source>
        <dbReference type="Proteomes" id="UP001374535"/>
    </source>
</evidence>
<organism evidence="7 8">
    <name type="scientific">Vigna mungo</name>
    <name type="common">Black gram</name>
    <name type="synonym">Phaseolus mungo</name>
    <dbReference type="NCBI Taxonomy" id="3915"/>
    <lineage>
        <taxon>Eukaryota</taxon>
        <taxon>Viridiplantae</taxon>
        <taxon>Streptophyta</taxon>
        <taxon>Embryophyta</taxon>
        <taxon>Tracheophyta</taxon>
        <taxon>Spermatophyta</taxon>
        <taxon>Magnoliopsida</taxon>
        <taxon>eudicotyledons</taxon>
        <taxon>Gunneridae</taxon>
        <taxon>Pentapetalae</taxon>
        <taxon>rosids</taxon>
        <taxon>fabids</taxon>
        <taxon>Fabales</taxon>
        <taxon>Fabaceae</taxon>
        <taxon>Papilionoideae</taxon>
        <taxon>50 kb inversion clade</taxon>
        <taxon>NPAAA clade</taxon>
        <taxon>indigoferoid/millettioid clade</taxon>
        <taxon>Phaseoleae</taxon>
        <taxon>Vigna</taxon>
    </lineage>
</organism>
<dbReference type="InterPro" id="IPR000719">
    <property type="entry name" value="Prot_kinase_dom"/>
</dbReference>
<dbReference type="InterPro" id="IPR050108">
    <property type="entry name" value="CDK"/>
</dbReference>
<dbReference type="GO" id="GO:0008353">
    <property type="term" value="F:RNA polymerase II CTD heptapeptide repeat kinase activity"/>
    <property type="evidence" value="ECO:0007669"/>
    <property type="project" value="TreeGrafter"/>
</dbReference>
<protein>
    <recommendedName>
        <fullName evidence="6">Protein kinase domain-containing protein</fullName>
    </recommendedName>
</protein>
<dbReference type="EMBL" id="CP144691">
    <property type="protein sequence ID" value="WVY93880.1"/>
    <property type="molecule type" value="Genomic_DNA"/>
</dbReference>
<evidence type="ECO:0000256" key="3">
    <source>
        <dbReference type="ARBA" id="ARBA00022741"/>
    </source>
</evidence>
<keyword evidence="4" id="KW-0418">Kinase</keyword>
<keyword evidence="1" id="KW-0723">Serine/threonine-protein kinase</keyword>
<evidence type="ECO:0000259" key="6">
    <source>
        <dbReference type="PROSITE" id="PS50011"/>
    </source>
</evidence>
<dbReference type="PANTHER" id="PTHR24056:SF546">
    <property type="entry name" value="CYCLIN-DEPENDENT KINASE 12"/>
    <property type="match status" value="1"/>
</dbReference>
<dbReference type="PANTHER" id="PTHR24056">
    <property type="entry name" value="CELL DIVISION PROTEIN KINASE"/>
    <property type="match status" value="1"/>
</dbReference>
<dbReference type="Pfam" id="PF00069">
    <property type="entry name" value="Pkinase"/>
    <property type="match status" value="1"/>
</dbReference>
<dbReference type="GO" id="GO:0000307">
    <property type="term" value="C:cyclin-dependent protein kinase holoenzyme complex"/>
    <property type="evidence" value="ECO:0007669"/>
    <property type="project" value="TreeGrafter"/>
</dbReference>
<evidence type="ECO:0000256" key="2">
    <source>
        <dbReference type="ARBA" id="ARBA00022679"/>
    </source>
</evidence>
<dbReference type="InterPro" id="IPR011009">
    <property type="entry name" value="Kinase-like_dom_sf"/>
</dbReference>
<proteinExistence type="predicted"/>
<dbReference type="Gene3D" id="3.30.200.20">
    <property type="entry name" value="Phosphorylase Kinase, domain 1"/>
    <property type="match status" value="1"/>
</dbReference>
<dbReference type="GO" id="GO:0005634">
    <property type="term" value="C:nucleus"/>
    <property type="evidence" value="ECO:0007669"/>
    <property type="project" value="TreeGrafter"/>
</dbReference>
<accession>A0AAQ3RJB2</accession>
<evidence type="ECO:0000256" key="5">
    <source>
        <dbReference type="ARBA" id="ARBA00022840"/>
    </source>
</evidence>
<dbReference type="AlphaFoldDB" id="A0AAQ3RJB2"/>